<dbReference type="SUPFAM" id="SSF56801">
    <property type="entry name" value="Acetyl-CoA synthetase-like"/>
    <property type="match status" value="1"/>
</dbReference>
<dbReference type="GO" id="GO:0031956">
    <property type="term" value="F:medium-chain fatty acid-CoA ligase activity"/>
    <property type="evidence" value="ECO:0007669"/>
    <property type="project" value="TreeGrafter"/>
</dbReference>
<keyword evidence="6" id="KW-1185">Reference proteome</keyword>
<dbReference type="AlphaFoldDB" id="A0A840CFV7"/>
<dbReference type="Pfam" id="PF13193">
    <property type="entry name" value="AMP-binding_C"/>
    <property type="match status" value="1"/>
</dbReference>
<dbReference type="InterPro" id="IPR000873">
    <property type="entry name" value="AMP-dep_synth/lig_dom"/>
</dbReference>
<dbReference type="RefSeq" id="WP_054540240.1">
    <property type="nucleotide sequence ID" value="NZ_JACIEQ010000001.1"/>
</dbReference>
<accession>A0A840CFV7</accession>
<dbReference type="EMBL" id="JACIEQ010000001">
    <property type="protein sequence ID" value="MBB4021666.1"/>
    <property type="molecule type" value="Genomic_DNA"/>
</dbReference>
<evidence type="ECO:0000256" key="1">
    <source>
        <dbReference type="ARBA" id="ARBA00006432"/>
    </source>
</evidence>
<dbReference type="Proteomes" id="UP000585681">
    <property type="component" value="Unassembled WGS sequence"/>
</dbReference>
<feature type="domain" description="AMP-binding enzyme C-terminal" evidence="4">
    <location>
        <begin position="450"/>
        <end position="523"/>
    </location>
</feature>
<dbReference type="Gene3D" id="3.30.300.30">
    <property type="match status" value="1"/>
</dbReference>
<dbReference type="InterPro" id="IPR025110">
    <property type="entry name" value="AMP-bd_C"/>
</dbReference>
<dbReference type="GO" id="GO:0006631">
    <property type="term" value="P:fatty acid metabolic process"/>
    <property type="evidence" value="ECO:0007669"/>
    <property type="project" value="TreeGrafter"/>
</dbReference>
<evidence type="ECO:0000313" key="6">
    <source>
        <dbReference type="Proteomes" id="UP000585681"/>
    </source>
</evidence>
<sequence>MLEITQNLPGYAEQLIKTAQQFPDRVAVVLDKDRSTYAELVEAAKWRARELRALGLSKGDKLALLMPNCMEFVEFFIGASFIGVVVVPINTRFRAFELAHIIRDSGARCVVTTGAVDEHVNFKQLLNEALPGLADASCEGRLAIEGFPALEHIIHFHDGTPPCMISSEALRDRAGSAPKPDMGPLPGPQALQLIMYTSGTTAAPKGCLLPNRCLVTTAQLTAGLFDVGPDDTWWCPLPMFHIGGLLFMTVCLAVGARFVGMSHFDVDMAYAQFAEYPPTVLYPLFPTILLPLMSAPEFKNTDFSRVRFVFNVGPEEIQRRIQAAFPDALLLSAYGMSETTGIVTFSHPTDTLEERTTTVGHFLPGWSARIVDPETRQEVAPGEPGEIAVKGPSLFAGYLNQPELTAEMHTEDGYFMTGDYGAMAESGLLRFLGRLKDQMKVGGENVSALEVESFLAQNDAVRLAQVVPIPDERYGEVPAAFIELAPGATLTEEDVLSHCKGRIASFKVPRHVRFVTEWPMSATKVAKFRLRQKLCEELGLG</sequence>
<evidence type="ECO:0000256" key="2">
    <source>
        <dbReference type="ARBA" id="ARBA00022598"/>
    </source>
</evidence>
<dbReference type="Pfam" id="PF00501">
    <property type="entry name" value="AMP-binding"/>
    <property type="match status" value="1"/>
</dbReference>
<dbReference type="PANTHER" id="PTHR43201:SF5">
    <property type="entry name" value="MEDIUM-CHAIN ACYL-COA LIGASE ACSF2, MITOCHONDRIAL"/>
    <property type="match status" value="1"/>
</dbReference>
<dbReference type="Gene3D" id="3.40.50.12780">
    <property type="entry name" value="N-terminal domain of ligase-like"/>
    <property type="match status" value="1"/>
</dbReference>
<name>A0A840CFV7_9RHOB</name>
<dbReference type="PANTHER" id="PTHR43201">
    <property type="entry name" value="ACYL-COA SYNTHETASE"/>
    <property type="match status" value="1"/>
</dbReference>
<comment type="caution">
    <text evidence="5">The sequence shown here is derived from an EMBL/GenBank/DDBJ whole genome shotgun (WGS) entry which is preliminary data.</text>
</comment>
<keyword evidence="2 5" id="KW-0436">Ligase</keyword>
<evidence type="ECO:0000259" key="4">
    <source>
        <dbReference type="Pfam" id="PF13193"/>
    </source>
</evidence>
<comment type="similarity">
    <text evidence="1">Belongs to the ATP-dependent AMP-binding enzyme family.</text>
</comment>
<gene>
    <name evidence="5" type="ORF">GGR17_001457</name>
</gene>
<organism evidence="5 6">
    <name type="scientific">Actibacterium naphthalenivorans</name>
    <dbReference type="NCBI Taxonomy" id="1614693"/>
    <lineage>
        <taxon>Bacteria</taxon>
        <taxon>Pseudomonadati</taxon>
        <taxon>Pseudomonadota</taxon>
        <taxon>Alphaproteobacteria</taxon>
        <taxon>Rhodobacterales</taxon>
        <taxon>Roseobacteraceae</taxon>
        <taxon>Actibacterium</taxon>
    </lineage>
</organism>
<proteinExistence type="inferred from homology"/>
<feature type="domain" description="AMP-dependent synthetase/ligase" evidence="3">
    <location>
        <begin position="17"/>
        <end position="399"/>
    </location>
</feature>
<evidence type="ECO:0000313" key="5">
    <source>
        <dbReference type="EMBL" id="MBB4021666.1"/>
    </source>
</evidence>
<dbReference type="InterPro" id="IPR045851">
    <property type="entry name" value="AMP-bd_C_sf"/>
</dbReference>
<evidence type="ECO:0000259" key="3">
    <source>
        <dbReference type="Pfam" id="PF00501"/>
    </source>
</evidence>
<protein>
    <submittedName>
        <fullName evidence="5">Acyl-CoA synthetase (AMP-forming)/AMP-acid ligase II</fullName>
    </submittedName>
</protein>
<dbReference type="InterPro" id="IPR042099">
    <property type="entry name" value="ANL_N_sf"/>
</dbReference>
<reference evidence="5" key="1">
    <citation type="submission" date="2020-08" db="EMBL/GenBank/DDBJ databases">
        <title>Genomic Encyclopedia of Type Strains, Phase IV (KMG-IV): sequencing the most valuable type-strain genomes for metagenomic binning, comparative biology and taxonomic classification.</title>
        <authorList>
            <person name="Goeker M."/>
        </authorList>
    </citation>
    <scope>NUCLEOTIDE SEQUENCE [LARGE SCALE GENOMIC DNA]</scope>
    <source>
        <strain evidence="5">DSM 105040</strain>
    </source>
</reference>